<sequence length="177" mass="20222">MNCLAQFDKNHKEFYEKNRDRIKTFTEKLGAVSDFICTEEKKFAGLKPRTDLYIRTEKRHVLIEAKLCVSSGATVGRSLIQKIVSTIAKILQTRPEAPDDFYVFVIIPREAVPTALEKIRRGILNEVNAVLRETGSPRELKWVMTLDMEIPHFSLNTPLRLDVEGRVVTVKILIAPI</sequence>
<evidence type="ECO:0000313" key="2">
    <source>
        <dbReference type="Proteomes" id="UP000554766"/>
    </source>
</evidence>
<comment type="caution">
    <text evidence="1">The sequence shown here is derived from an EMBL/GenBank/DDBJ whole genome shotgun (WGS) entry which is preliminary data.</text>
</comment>
<gene>
    <name evidence="1" type="ORF">HC235_03655</name>
</gene>
<accession>A0A7L4P8K5</accession>
<dbReference type="Proteomes" id="UP000554766">
    <property type="component" value="Unassembled WGS sequence"/>
</dbReference>
<protein>
    <submittedName>
        <fullName evidence="1">Uncharacterized protein</fullName>
    </submittedName>
</protein>
<organism evidence="1 2">
    <name type="scientific">Pyrobaculum arsenaticum</name>
    <dbReference type="NCBI Taxonomy" id="121277"/>
    <lineage>
        <taxon>Archaea</taxon>
        <taxon>Thermoproteota</taxon>
        <taxon>Thermoprotei</taxon>
        <taxon>Thermoproteales</taxon>
        <taxon>Thermoproteaceae</taxon>
        <taxon>Pyrobaculum</taxon>
    </lineage>
</organism>
<keyword evidence="2" id="KW-1185">Reference proteome</keyword>
<dbReference type="EMBL" id="JAAVJF010000001">
    <property type="protein sequence ID" value="NYR15062.1"/>
    <property type="molecule type" value="Genomic_DNA"/>
</dbReference>
<dbReference type="AlphaFoldDB" id="A0A7L4P8K5"/>
<proteinExistence type="predicted"/>
<name>A0A7L4P8K5_9CREN</name>
<dbReference type="RefSeq" id="WP_179790378.1">
    <property type="nucleotide sequence ID" value="NZ_JAAVJF010000001.1"/>
</dbReference>
<evidence type="ECO:0000313" key="1">
    <source>
        <dbReference type="EMBL" id="NYR15062.1"/>
    </source>
</evidence>
<reference evidence="1 2" key="1">
    <citation type="journal article" date="2020" name="Nat. Commun.">
        <title>The structures of two archaeal type IV pili illuminate evolutionary relationships.</title>
        <authorList>
            <person name="Wang F."/>
            <person name="Baquero D.P."/>
            <person name="Su Z."/>
            <person name="Beltran L.C."/>
            <person name="Prangishvili D."/>
            <person name="Krupovic M."/>
            <person name="Egelman E.H."/>
        </authorList>
    </citation>
    <scope>NUCLEOTIDE SEQUENCE [LARGE SCALE GENOMIC DNA]</scope>
    <source>
        <strain evidence="1 2">2GA</strain>
    </source>
</reference>